<reference evidence="2" key="1">
    <citation type="journal article" date="2014" name="Int. J. Syst. Evol. Microbiol.">
        <title>Complete genome sequence of Corynebacterium casei LMG S-19264T (=DSM 44701T), isolated from a smear-ripened cheese.</title>
        <authorList>
            <consortium name="US DOE Joint Genome Institute (JGI-PGF)"/>
            <person name="Walter F."/>
            <person name="Albersmeier A."/>
            <person name="Kalinowski J."/>
            <person name="Ruckert C."/>
        </authorList>
    </citation>
    <scope>NUCLEOTIDE SEQUENCE</scope>
    <source>
        <strain evidence="2">KCTC 32296</strain>
    </source>
</reference>
<dbReference type="GO" id="GO:0004553">
    <property type="term" value="F:hydrolase activity, hydrolyzing O-glycosyl compounds"/>
    <property type="evidence" value="ECO:0007669"/>
    <property type="project" value="UniProtKB-ARBA"/>
</dbReference>
<dbReference type="Proteomes" id="UP000662572">
    <property type="component" value="Unassembled WGS sequence"/>
</dbReference>
<accession>A0A918QD71</accession>
<dbReference type="PANTHER" id="PTHR31616">
    <property type="entry name" value="TREHALASE"/>
    <property type="match status" value="1"/>
</dbReference>
<organism evidence="2 3">
    <name type="scientific">Asticcacaulis endophyticus</name>
    <dbReference type="NCBI Taxonomy" id="1395890"/>
    <lineage>
        <taxon>Bacteria</taxon>
        <taxon>Pseudomonadati</taxon>
        <taxon>Pseudomonadota</taxon>
        <taxon>Alphaproteobacteria</taxon>
        <taxon>Caulobacterales</taxon>
        <taxon>Caulobacteraceae</taxon>
        <taxon>Asticcacaulis</taxon>
    </lineage>
</organism>
<dbReference type="AlphaFoldDB" id="A0A918QD71"/>
<dbReference type="InterPro" id="IPR008928">
    <property type="entry name" value="6-hairpin_glycosidase_sf"/>
</dbReference>
<gene>
    <name evidence="2" type="ORF">GCM10011273_31360</name>
</gene>
<reference evidence="2" key="2">
    <citation type="submission" date="2020-09" db="EMBL/GenBank/DDBJ databases">
        <authorList>
            <person name="Sun Q."/>
            <person name="Kim S."/>
        </authorList>
    </citation>
    <scope>NUCLEOTIDE SEQUENCE</scope>
    <source>
        <strain evidence="2">KCTC 32296</strain>
    </source>
</reference>
<dbReference type="EMBL" id="BMZB01000005">
    <property type="protein sequence ID" value="GGZ42288.1"/>
    <property type="molecule type" value="Genomic_DNA"/>
</dbReference>
<name>A0A918QD71_9CAUL</name>
<comment type="caution">
    <text evidence="2">The sequence shown here is derived from an EMBL/GenBank/DDBJ whole genome shotgun (WGS) entry which is preliminary data.</text>
</comment>
<dbReference type="InterPro" id="IPR012341">
    <property type="entry name" value="6hp_glycosidase-like_sf"/>
</dbReference>
<evidence type="ECO:0000259" key="1">
    <source>
        <dbReference type="Pfam" id="PF00723"/>
    </source>
</evidence>
<feature type="domain" description="GH15-like" evidence="1">
    <location>
        <begin position="249"/>
        <end position="618"/>
    </location>
</feature>
<proteinExistence type="predicted"/>
<evidence type="ECO:0000313" key="2">
    <source>
        <dbReference type="EMBL" id="GGZ42288.1"/>
    </source>
</evidence>
<dbReference type="GO" id="GO:0005975">
    <property type="term" value="P:carbohydrate metabolic process"/>
    <property type="evidence" value="ECO:0007669"/>
    <property type="project" value="InterPro"/>
</dbReference>
<dbReference type="PANTHER" id="PTHR31616:SF0">
    <property type="entry name" value="GLUCAN 1,4-ALPHA-GLUCOSIDASE"/>
    <property type="match status" value="1"/>
</dbReference>
<dbReference type="SUPFAM" id="SSF48208">
    <property type="entry name" value="Six-hairpin glycosidases"/>
    <property type="match status" value="1"/>
</dbReference>
<keyword evidence="3" id="KW-1185">Reference proteome</keyword>
<dbReference type="Pfam" id="PF00723">
    <property type="entry name" value="Glyco_hydro_15"/>
    <property type="match status" value="1"/>
</dbReference>
<sequence>MLDMTASSAQAAPVTADATQTVLAQHWQTHSLNLSPIGNCMVSALIDSNGTWVWGCVPRFDSDPAFCNLVSGVSTNDPQALGLWAIDVLDMAHVRQAYGRNSAVLHTWLTDTHGAEVEIIDFCPRFKRNDRLYSPVSFCRIVRPTKGAARIRIRLRPACNYGESEAQTTSGSNHIRYYASEAILRLSTNCAVSHVLEEREFRLEEELAFFLGPDESFSVDIRTGVRDMLEKTDLHWREWVRGLALPMEYQEAVIRAAIGLKLCVYEETGAIIAAMTTSIPEAPGSQRNWDYRYCWIRDAYYVVEALTRLGAMQTLENYLKYLRNIVDRAVDGKMQPVYGIGYESILTESIAEHLKGYRGMGPVRVGNLAYVQHQHDVYGQIILSSVQAFFDHRLLRPGTAADFEQLEKIGEKAFEVFDQPDAGLWEFRTFAKVHTYSAVMCWAACDRLENAALILGLTDRATVWKERAATIKSTIDSRALFIRDGAEDNLYSSAFDVDEVDASLLQMIDLRYISKDDPRFLSTLEAVEKMLRRGPHMLRYALPDDFGEPETAFNFCTFWLIEALHYAGRTDEARELFEGMLNQRTPSGLLSEDTSFHDGSLWGNFPQTYSLVGIINCAVLLSRPWKDIR</sequence>
<dbReference type="Gene3D" id="1.50.10.10">
    <property type="match status" value="1"/>
</dbReference>
<dbReference type="InterPro" id="IPR011613">
    <property type="entry name" value="GH15-like"/>
</dbReference>
<protein>
    <submittedName>
        <fullName evidence="2">Glucoamylase</fullName>
    </submittedName>
</protein>
<evidence type="ECO:0000313" key="3">
    <source>
        <dbReference type="Proteomes" id="UP000662572"/>
    </source>
</evidence>